<evidence type="ECO:0000256" key="2">
    <source>
        <dbReference type="ARBA" id="ARBA00005988"/>
    </source>
</evidence>
<dbReference type="SUPFAM" id="SSF53187">
    <property type="entry name" value="Zn-dependent exopeptidases"/>
    <property type="match status" value="1"/>
</dbReference>
<dbReference type="GO" id="GO:0008270">
    <property type="term" value="F:zinc ion binding"/>
    <property type="evidence" value="ECO:0007669"/>
    <property type="project" value="InterPro"/>
</dbReference>
<reference evidence="8" key="1">
    <citation type="submission" date="2019-08" db="EMBL/GenBank/DDBJ databases">
        <authorList>
            <person name="Kucharzyk K."/>
            <person name="Murdoch R.W."/>
            <person name="Higgins S."/>
            <person name="Loffler F."/>
        </authorList>
    </citation>
    <scope>NUCLEOTIDE SEQUENCE</scope>
</reference>
<name>A0A644VPS0_9ZZZZ</name>
<dbReference type="InterPro" id="IPR000834">
    <property type="entry name" value="Peptidase_M14"/>
</dbReference>
<proteinExistence type="inferred from homology"/>
<evidence type="ECO:0000256" key="6">
    <source>
        <dbReference type="ARBA" id="ARBA00023049"/>
    </source>
</evidence>
<evidence type="ECO:0000256" key="4">
    <source>
        <dbReference type="ARBA" id="ARBA00022801"/>
    </source>
</evidence>
<evidence type="ECO:0000256" key="5">
    <source>
        <dbReference type="ARBA" id="ARBA00022833"/>
    </source>
</evidence>
<feature type="domain" description="Peptidase M14" evidence="7">
    <location>
        <begin position="20"/>
        <end position="307"/>
    </location>
</feature>
<dbReference type="GO" id="GO:0006508">
    <property type="term" value="P:proteolysis"/>
    <property type="evidence" value="ECO:0007669"/>
    <property type="project" value="UniProtKB-KW"/>
</dbReference>
<keyword evidence="5" id="KW-0862">Zinc</keyword>
<dbReference type="EMBL" id="VSSQ01000389">
    <property type="protein sequence ID" value="MPL93346.1"/>
    <property type="molecule type" value="Genomic_DNA"/>
</dbReference>
<keyword evidence="6" id="KW-0482">Metalloprotease</keyword>
<dbReference type="AlphaFoldDB" id="A0A644VPS0"/>
<evidence type="ECO:0000256" key="3">
    <source>
        <dbReference type="ARBA" id="ARBA00022670"/>
    </source>
</evidence>
<dbReference type="SMART" id="SM00631">
    <property type="entry name" value="Zn_pept"/>
    <property type="match status" value="1"/>
</dbReference>
<dbReference type="GO" id="GO:0005615">
    <property type="term" value="C:extracellular space"/>
    <property type="evidence" value="ECO:0007669"/>
    <property type="project" value="TreeGrafter"/>
</dbReference>
<dbReference type="GO" id="GO:0004181">
    <property type="term" value="F:metallocarboxypeptidase activity"/>
    <property type="evidence" value="ECO:0007669"/>
    <property type="project" value="InterPro"/>
</dbReference>
<keyword evidence="3" id="KW-0645">Protease</keyword>
<gene>
    <name evidence="8" type="ORF">SDC9_39472</name>
</gene>
<organism evidence="8">
    <name type="scientific">bioreactor metagenome</name>
    <dbReference type="NCBI Taxonomy" id="1076179"/>
    <lineage>
        <taxon>unclassified sequences</taxon>
        <taxon>metagenomes</taxon>
        <taxon>ecological metagenomes</taxon>
    </lineage>
</organism>
<comment type="cofactor">
    <cofactor evidence="1">
        <name>Zn(2+)</name>
        <dbReference type="ChEBI" id="CHEBI:29105"/>
    </cofactor>
</comment>
<dbReference type="Pfam" id="PF00246">
    <property type="entry name" value="Peptidase_M14"/>
    <property type="match status" value="1"/>
</dbReference>
<evidence type="ECO:0000259" key="7">
    <source>
        <dbReference type="PROSITE" id="PS52035"/>
    </source>
</evidence>
<accession>A0A644VPS0</accession>
<dbReference type="PANTHER" id="PTHR11705">
    <property type="entry name" value="PROTEASE FAMILY M14 CARBOXYPEPTIDASE A,B"/>
    <property type="match status" value="1"/>
</dbReference>
<comment type="similarity">
    <text evidence="2">Belongs to the peptidase M14 family.</text>
</comment>
<dbReference type="Gene3D" id="3.40.630.10">
    <property type="entry name" value="Zn peptidases"/>
    <property type="match status" value="1"/>
</dbReference>
<comment type="caution">
    <text evidence="8">The sequence shown here is derived from an EMBL/GenBank/DDBJ whole genome shotgun (WGS) entry which is preliminary data.</text>
</comment>
<dbReference type="PROSITE" id="PS52035">
    <property type="entry name" value="PEPTIDASE_M14"/>
    <property type="match status" value="1"/>
</dbReference>
<evidence type="ECO:0000313" key="8">
    <source>
        <dbReference type="EMBL" id="MPL93346.1"/>
    </source>
</evidence>
<keyword evidence="4" id="KW-0378">Hydrolase</keyword>
<protein>
    <recommendedName>
        <fullName evidence="7">Peptidase M14 domain-containing protein</fullName>
    </recommendedName>
</protein>
<dbReference type="PANTHER" id="PTHR11705:SF143">
    <property type="entry name" value="SLL0236 PROTEIN"/>
    <property type="match status" value="1"/>
</dbReference>
<sequence>MIKRTILLAATLVYMTLSGQPTSYRQLREAARILTEQSGLVKMETIGTSVQGREITALFFSKSGFGTDQTKIKVLIHAQQHGNEQSGKEGALMLAKELIKDNYSYFFEKIDLVIVPQVNPDGSEKNERRNSNGMDLNRNHLIMTEPEVIALHKLFDKYLFEVTLDAHEYSPYGESWEKAGFRKNSDILLGINTNPQIPAYIRDLQRERFWPFWYNSVKNQGVSAGMYSPGGPPEDDYIRYSTFDINDGRQSFGIQNTFSFIQEGMNGKDNYVENLSHRSYSQFCGMMTLLNFVYENGAEMKQIVKEERSRLLSPKEGEKVALQMDHFSDGSTLELPVLSYKTGKDSVVIVKNFRPVVKTTLSVEKPVGYLIPVSNTLLVDWINRQGLAVSVISNDKEYRFEKIRIVSVDSTDFEGDIIPFPQISSSPVEAGIQINNYLYVPTAQLKGNLLAIALEPQSELGLATYREFEFLMKRESDYPVIRVRKK</sequence>
<evidence type="ECO:0000256" key="1">
    <source>
        <dbReference type="ARBA" id="ARBA00001947"/>
    </source>
</evidence>